<keyword evidence="7" id="KW-0235">DNA replication</keyword>
<dbReference type="InterPro" id="IPR050535">
    <property type="entry name" value="DNA_Repair-Maintenance_Comp"/>
</dbReference>
<evidence type="ECO:0000256" key="1">
    <source>
        <dbReference type="ARBA" id="ARBA00010555"/>
    </source>
</evidence>
<dbReference type="EMBL" id="PKGY01000002">
    <property type="protein sequence ID" value="PKZ22469.1"/>
    <property type="molecule type" value="Genomic_DNA"/>
</dbReference>
<dbReference type="PANTHER" id="PTHR30337">
    <property type="entry name" value="COMPONENT OF ATP-DEPENDENT DSDNA EXONUCLEASE"/>
    <property type="match status" value="1"/>
</dbReference>
<comment type="similarity">
    <text evidence="1 7">Belongs to the SbcD family.</text>
</comment>
<reference evidence="12" key="2">
    <citation type="submission" date="2016-01" db="EMBL/GenBank/DDBJ databases">
        <title>Six Aerococcus type strain genome sequencing and assembly using PacBio and Illumina Hiseq.</title>
        <authorList>
            <person name="Carkaci D."/>
            <person name="Dargis R."/>
            <person name="Nielsen X.C."/>
            <person name="Skovgaard O."/>
            <person name="Fuursted K."/>
            <person name="Christensen J.J."/>
        </authorList>
    </citation>
    <scope>NUCLEOTIDE SEQUENCE [LARGE SCALE GENOMIC DNA]</scope>
    <source>
        <strain evidence="12">CCUG43001</strain>
    </source>
</reference>
<dbReference type="InterPro" id="IPR026843">
    <property type="entry name" value="SbcD_C"/>
</dbReference>
<gene>
    <name evidence="7" type="primary">sbcD</name>
    <name evidence="10" type="ORF">AWM72_05730</name>
    <name evidence="11" type="ORF">CYJ28_04965</name>
</gene>
<sequence length="386" mass="43813">MKIIHTSDWHIGKVINERSLLDDQADVLTAWISQVAEMGPDLVIIAGDLYDRSLPNRESVHLCNQLLTQMSEEIACPICIISGNHDSGERIDYASAILEKEGLYLEGMVKKEIRRVCLEEADVYLLPYSDYGQIQKLYPDQTIRSMADALAVQIQTIKAGDWRPDRLNLLVFHGYVTNVDLDEAGADLEHTESERPLSMGNSAYVPADLFEDFDYVALGHLHGRQFVKNQHIYYSGSPLKYSKSEARQRKVFLEVDLTKEDLTVTPHPIQPKYDLRQVKGTFEDLMADQSDDYLYVELTDAQPVHEAMARLRQVYPHIMALTYSALEVDQPQSETGYQAQQKEALDQVFADFYEDQTGQVLTAYQEQVVKQIMAEAQGRGEEAGDQ</sequence>
<dbReference type="GO" id="GO:0006260">
    <property type="term" value="P:DNA replication"/>
    <property type="evidence" value="ECO:0007669"/>
    <property type="project" value="UniProtKB-KW"/>
</dbReference>
<dbReference type="Gene3D" id="3.60.21.10">
    <property type="match status" value="1"/>
</dbReference>
<evidence type="ECO:0000313" key="13">
    <source>
        <dbReference type="Proteomes" id="UP000234239"/>
    </source>
</evidence>
<evidence type="ECO:0000313" key="11">
    <source>
        <dbReference type="EMBL" id="PKZ22469.1"/>
    </source>
</evidence>
<comment type="function">
    <text evidence="7">SbcCD cleaves DNA hairpin structures. These structures can inhibit DNA replication and are intermediates in certain DNA recombination reactions. The complex acts as a 3'-&gt;5' double strand exonuclease that can open hairpins. It also has a 5' single-strand endonuclease activity.</text>
</comment>
<dbReference type="EMBL" id="CP014160">
    <property type="protein sequence ID" value="AMB94294.1"/>
    <property type="molecule type" value="Genomic_DNA"/>
</dbReference>
<dbReference type="GO" id="GO:0008408">
    <property type="term" value="F:3'-5' exonuclease activity"/>
    <property type="evidence" value="ECO:0007669"/>
    <property type="project" value="InterPro"/>
</dbReference>
<evidence type="ECO:0000259" key="9">
    <source>
        <dbReference type="Pfam" id="PF12320"/>
    </source>
</evidence>
<comment type="subunit">
    <text evidence="2 7">Heterodimer of SbcC and SbcD.</text>
</comment>
<dbReference type="CDD" id="cd00840">
    <property type="entry name" value="MPP_Mre11_N"/>
    <property type="match status" value="1"/>
</dbReference>
<evidence type="ECO:0000313" key="12">
    <source>
        <dbReference type="Proteomes" id="UP000069912"/>
    </source>
</evidence>
<dbReference type="Proteomes" id="UP000234239">
    <property type="component" value="Unassembled WGS sequence"/>
</dbReference>
<dbReference type="InterPro" id="IPR004843">
    <property type="entry name" value="Calcineurin-like_PHP"/>
</dbReference>
<dbReference type="InterPro" id="IPR004593">
    <property type="entry name" value="SbcD"/>
</dbReference>
<evidence type="ECO:0000256" key="7">
    <source>
        <dbReference type="RuleBase" id="RU363069"/>
    </source>
</evidence>
<dbReference type="OrthoDB" id="9773856at2"/>
<keyword evidence="12" id="KW-1185">Reference proteome</keyword>
<dbReference type="RefSeq" id="WP_067974649.1">
    <property type="nucleotide sequence ID" value="NZ_CAJHKM010000001.1"/>
</dbReference>
<dbReference type="Pfam" id="PF12320">
    <property type="entry name" value="SbcD_C"/>
    <property type="match status" value="1"/>
</dbReference>
<evidence type="ECO:0000313" key="10">
    <source>
        <dbReference type="EMBL" id="AMB94294.1"/>
    </source>
</evidence>
<dbReference type="AlphaFoldDB" id="A0A0X8FBW5"/>
<dbReference type="PANTHER" id="PTHR30337:SF0">
    <property type="entry name" value="NUCLEASE SBCCD SUBUNIT D"/>
    <property type="match status" value="1"/>
</dbReference>
<evidence type="ECO:0000256" key="2">
    <source>
        <dbReference type="ARBA" id="ARBA00011322"/>
    </source>
</evidence>
<dbReference type="InterPro" id="IPR041796">
    <property type="entry name" value="Mre11_N"/>
</dbReference>
<evidence type="ECO:0000256" key="3">
    <source>
        <dbReference type="ARBA" id="ARBA00013365"/>
    </source>
</evidence>
<evidence type="ECO:0000259" key="8">
    <source>
        <dbReference type="Pfam" id="PF00149"/>
    </source>
</evidence>
<dbReference type="GO" id="GO:0006310">
    <property type="term" value="P:DNA recombination"/>
    <property type="evidence" value="ECO:0007669"/>
    <property type="project" value="UniProtKB-KW"/>
</dbReference>
<dbReference type="KEGG" id="asan:AWM72_05730"/>
<dbReference type="Proteomes" id="UP000069912">
    <property type="component" value="Chromosome"/>
</dbReference>
<reference evidence="10 12" key="1">
    <citation type="journal article" date="2016" name="Genome Announc.">
        <title>Complete Genome Sequences of Aerococcus christensenii CCUG 28831T, Aerococcus sanguinicola CCUG 43001T, Aerococcus urinae CCUG 36881T, Aerococcus urinaeequi CCUG 28094T, Aerococcus urinaehominis CCUG 42038 BT, and Aerococcus viridans CCUG 4311T.</title>
        <authorList>
            <person name="Carkaci D."/>
            <person name="Dargis R."/>
            <person name="Nielsen X.C."/>
            <person name="Skovgaard O."/>
            <person name="Fuursted K."/>
            <person name="Christensen J.J."/>
        </authorList>
    </citation>
    <scope>NUCLEOTIDE SEQUENCE [LARGE SCALE GENOMIC DNA]</scope>
    <source>
        <strain evidence="10 12">CCUG43001</strain>
    </source>
</reference>
<feature type="domain" description="Nuclease SbcCD subunit D C-terminal" evidence="9">
    <location>
        <begin position="274"/>
        <end position="357"/>
    </location>
</feature>
<evidence type="ECO:0000256" key="4">
    <source>
        <dbReference type="ARBA" id="ARBA00022722"/>
    </source>
</evidence>
<protein>
    <recommendedName>
        <fullName evidence="3 7">Nuclease SbcCD subunit D</fullName>
    </recommendedName>
</protein>
<keyword evidence="6 7" id="KW-0269">Exonuclease</keyword>
<name>A0A0X8FBW5_9LACT</name>
<dbReference type="GO" id="GO:0004519">
    <property type="term" value="F:endonuclease activity"/>
    <property type="evidence" value="ECO:0007669"/>
    <property type="project" value="UniProtKB-KW"/>
</dbReference>
<dbReference type="GeneID" id="92903566"/>
<proteinExistence type="inferred from homology"/>
<dbReference type="SUPFAM" id="SSF56300">
    <property type="entry name" value="Metallo-dependent phosphatases"/>
    <property type="match status" value="1"/>
</dbReference>
<feature type="domain" description="Calcineurin-like phosphoesterase" evidence="8">
    <location>
        <begin position="1"/>
        <end position="223"/>
    </location>
</feature>
<reference evidence="11 13" key="3">
    <citation type="submission" date="2017-12" db="EMBL/GenBank/DDBJ databases">
        <title>Phylogenetic diversity of female urinary microbiome.</title>
        <authorList>
            <person name="Thomas-White K."/>
            <person name="Wolfe A.J."/>
        </authorList>
    </citation>
    <scope>NUCLEOTIDE SEQUENCE [LARGE SCALE GENOMIC DNA]</scope>
    <source>
        <strain evidence="11 13">UMB0139</strain>
    </source>
</reference>
<keyword evidence="7" id="KW-0255">Endonuclease</keyword>
<evidence type="ECO:0000256" key="5">
    <source>
        <dbReference type="ARBA" id="ARBA00022801"/>
    </source>
</evidence>
<accession>A0A0X8FBW5</accession>
<keyword evidence="5 7" id="KW-0378">Hydrolase</keyword>
<evidence type="ECO:0000256" key="6">
    <source>
        <dbReference type="ARBA" id="ARBA00022839"/>
    </source>
</evidence>
<keyword evidence="7" id="KW-0233">DNA recombination</keyword>
<dbReference type="InterPro" id="IPR029052">
    <property type="entry name" value="Metallo-depent_PP-like"/>
</dbReference>
<organism evidence="10 12">
    <name type="scientific">Aerococcus sanguinicola</name>
    <dbReference type="NCBI Taxonomy" id="119206"/>
    <lineage>
        <taxon>Bacteria</taxon>
        <taxon>Bacillati</taxon>
        <taxon>Bacillota</taxon>
        <taxon>Bacilli</taxon>
        <taxon>Lactobacillales</taxon>
        <taxon>Aerococcaceae</taxon>
        <taxon>Aerococcus</taxon>
    </lineage>
</organism>
<keyword evidence="4 7" id="KW-0540">Nuclease</keyword>
<dbReference type="NCBIfam" id="TIGR00619">
    <property type="entry name" value="sbcd"/>
    <property type="match status" value="1"/>
</dbReference>
<dbReference type="Pfam" id="PF00149">
    <property type="entry name" value="Metallophos"/>
    <property type="match status" value="1"/>
</dbReference>